<reference evidence="1 2" key="1">
    <citation type="submission" date="2023-08" db="EMBL/GenBank/DDBJ databases">
        <title>Streptococcus ruminantium-associated sheep mastitis outbreak detected in Italy is distinct from bovine isolates.</title>
        <authorList>
            <person name="Rosa M.N."/>
            <person name="Vezina B."/>
            <person name="Tola S."/>
        </authorList>
    </citation>
    <scope>NUCLEOTIDE SEQUENCE [LARGE SCALE GENOMIC DNA]</scope>
    <source>
        <strain evidence="1 2">OM6730</strain>
    </source>
</reference>
<dbReference type="EMBL" id="JAVIBX010000018">
    <property type="protein sequence ID" value="MDQ8833251.1"/>
    <property type="molecule type" value="Genomic_DNA"/>
</dbReference>
<sequence length="88" mass="9849">MLAQGSWTSSFQFDFNGVSEVGTTNAFGETGHFTLRVVRATGQWIGHSNHTLGPHQSAANSFWGQLGLDRQGQVIINSRYWHTPWFKP</sequence>
<proteinExistence type="predicted"/>
<organism evidence="1 2">
    <name type="scientific">Streptococcus ruminantium</name>
    <dbReference type="NCBI Taxonomy" id="1917441"/>
    <lineage>
        <taxon>Bacteria</taxon>
        <taxon>Bacillati</taxon>
        <taxon>Bacillota</taxon>
        <taxon>Bacilli</taxon>
        <taxon>Lactobacillales</taxon>
        <taxon>Streptococcaceae</taxon>
        <taxon>Streptococcus</taxon>
    </lineage>
</organism>
<gene>
    <name evidence="1" type="ORF">RFF62_05560</name>
</gene>
<dbReference type="Proteomes" id="UP001228446">
    <property type="component" value="Unassembled WGS sequence"/>
</dbReference>
<keyword evidence="2" id="KW-1185">Reference proteome</keyword>
<comment type="caution">
    <text evidence="1">The sequence shown here is derived from an EMBL/GenBank/DDBJ whole genome shotgun (WGS) entry which is preliminary data.</text>
</comment>
<dbReference type="RefSeq" id="WP_308938051.1">
    <property type="nucleotide sequence ID" value="NZ_JAVIBP010000007.1"/>
</dbReference>
<name>A0ABU1B5H7_9STRE</name>
<accession>A0ABU1B5H7</accession>
<evidence type="ECO:0000313" key="2">
    <source>
        <dbReference type="Proteomes" id="UP001228446"/>
    </source>
</evidence>
<protein>
    <submittedName>
        <fullName evidence="1">Uncharacterized protein</fullName>
    </submittedName>
</protein>
<evidence type="ECO:0000313" key="1">
    <source>
        <dbReference type="EMBL" id="MDQ8833251.1"/>
    </source>
</evidence>